<evidence type="ECO:0000313" key="4">
    <source>
        <dbReference type="Proteomes" id="UP001500837"/>
    </source>
</evidence>
<reference evidence="3 4" key="1">
    <citation type="journal article" date="2019" name="Int. J. Syst. Evol. Microbiol.">
        <title>The Global Catalogue of Microorganisms (GCM) 10K type strain sequencing project: providing services to taxonomists for standard genome sequencing and annotation.</title>
        <authorList>
            <consortium name="The Broad Institute Genomics Platform"/>
            <consortium name="The Broad Institute Genome Sequencing Center for Infectious Disease"/>
            <person name="Wu L."/>
            <person name="Ma J."/>
        </authorList>
    </citation>
    <scope>NUCLEOTIDE SEQUENCE [LARGE SCALE GENOMIC DNA]</scope>
    <source>
        <strain evidence="3 4">JCM 16330</strain>
    </source>
</reference>
<feature type="coiled-coil region" evidence="1">
    <location>
        <begin position="59"/>
        <end position="86"/>
    </location>
</feature>
<dbReference type="AlphaFoldDB" id="A0AAV3S821"/>
<name>A0AAV3S821_9EURY</name>
<comment type="caution">
    <text evidence="3">The sequence shown here is derived from an EMBL/GenBank/DDBJ whole genome shotgun (WGS) entry which is preliminary data.</text>
</comment>
<dbReference type="RefSeq" id="WP_343749246.1">
    <property type="nucleotide sequence ID" value="NZ_BAAABL010000042.1"/>
</dbReference>
<dbReference type="Proteomes" id="UP001500837">
    <property type="component" value="Unassembled WGS sequence"/>
</dbReference>
<accession>A0AAV3S821</accession>
<evidence type="ECO:0000256" key="1">
    <source>
        <dbReference type="SAM" id="Coils"/>
    </source>
</evidence>
<protein>
    <recommendedName>
        <fullName evidence="5">DUF2098 domain-containing protein</fullName>
    </recommendedName>
</protein>
<evidence type="ECO:0000256" key="2">
    <source>
        <dbReference type="SAM" id="MobiDB-lite"/>
    </source>
</evidence>
<sequence>MVDDELGRATIVYENPDGDTVEQTVQNEHLVYVQDHWLLDVSDEEAGTDTVRRIPIQRVYHVEREVEEFEDELSTLRQQVESVADDVRARLLGDDSDDGNREGEPVHIDVEETDDGER</sequence>
<evidence type="ECO:0008006" key="5">
    <source>
        <dbReference type="Google" id="ProtNLM"/>
    </source>
</evidence>
<keyword evidence="1" id="KW-0175">Coiled coil</keyword>
<keyword evidence="4" id="KW-1185">Reference proteome</keyword>
<feature type="region of interest" description="Disordered" evidence="2">
    <location>
        <begin position="90"/>
        <end position="118"/>
    </location>
</feature>
<feature type="compositionally biased region" description="Basic and acidic residues" evidence="2">
    <location>
        <begin position="90"/>
        <end position="110"/>
    </location>
</feature>
<evidence type="ECO:0000313" key="3">
    <source>
        <dbReference type="EMBL" id="GAA0299795.1"/>
    </source>
</evidence>
<organism evidence="3 4">
    <name type="scientific">Halarchaeum salinum</name>
    <dbReference type="NCBI Taxonomy" id="489912"/>
    <lineage>
        <taxon>Archaea</taxon>
        <taxon>Methanobacteriati</taxon>
        <taxon>Methanobacteriota</taxon>
        <taxon>Stenosarchaea group</taxon>
        <taxon>Halobacteria</taxon>
        <taxon>Halobacteriales</taxon>
        <taxon>Halobacteriaceae</taxon>
    </lineage>
</organism>
<dbReference type="EMBL" id="BAAABL010000042">
    <property type="protein sequence ID" value="GAA0299795.1"/>
    <property type="molecule type" value="Genomic_DNA"/>
</dbReference>
<gene>
    <name evidence="3" type="ORF">GCM10009066_12460</name>
</gene>
<proteinExistence type="predicted"/>